<evidence type="ECO:0000256" key="3">
    <source>
        <dbReference type="SAM" id="SignalP"/>
    </source>
</evidence>
<evidence type="ECO:0000313" key="4">
    <source>
        <dbReference type="EMBL" id="SDH55203.1"/>
    </source>
</evidence>
<dbReference type="Proteomes" id="UP000198822">
    <property type="component" value="Chromosome I"/>
</dbReference>
<keyword evidence="2" id="KW-1133">Transmembrane helix</keyword>
<name>A0A1G8DC59_9MICO</name>
<proteinExistence type="predicted"/>
<reference evidence="5" key="1">
    <citation type="submission" date="2016-10" db="EMBL/GenBank/DDBJ databases">
        <authorList>
            <person name="Varghese N."/>
            <person name="Submissions S."/>
        </authorList>
    </citation>
    <scope>NUCLEOTIDE SEQUENCE [LARGE SCALE GENOMIC DNA]</scope>
    <source>
        <strain evidence="5">DSM 22002</strain>
    </source>
</reference>
<accession>A0A1G8DC59</accession>
<evidence type="ECO:0000256" key="1">
    <source>
        <dbReference type="SAM" id="MobiDB-lite"/>
    </source>
</evidence>
<dbReference type="STRING" id="399736.SAMN04489720_1592"/>
<evidence type="ECO:0000256" key="2">
    <source>
        <dbReference type="SAM" id="Phobius"/>
    </source>
</evidence>
<evidence type="ECO:0000313" key="5">
    <source>
        <dbReference type="Proteomes" id="UP000198822"/>
    </source>
</evidence>
<keyword evidence="2" id="KW-0472">Membrane</keyword>
<keyword evidence="5" id="KW-1185">Reference proteome</keyword>
<feature type="transmembrane region" description="Helical" evidence="2">
    <location>
        <begin position="606"/>
        <end position="625"/>
    </location>
</feature>
<feature type="signal peptide" evidence="3">
    <location>
        <begin position="1"/>
        <end position="34"/>
    </location>
</feature>
<keyword evidence="3" id="KW-0732">Signal</keyword>
<dbReference type="InterPro" id="IPR046112">
    <property type="entry name" value="DUF6049"/>
</dbReference>
<sequence length="673" mass="66946">MLAAGGRVRRALAITIASLGALGGLAIAPTAATAADDPDPAIAAVDPVLTAGQDLVVRVSVGTNATEDLGVDLLVGSRAVATRSALTQWIDGEGSPRLTPVATATIPAGSSSVDVTVPAAELPWSSATSGAMLLGADVDGVDDRIRSLVTLDLPGGGPTSIALTMQTTTPETDTGLLTADELEAAVSDGGTLAQQLAVGQAGAALGIDPIVPASIAALGDDAPDDAVAWLQAATALPQTFALPYGGADPIAIARAGVAVPGLEGIPGPDGAVLPATLAEVPTSIAPVVDATQSSLDAALLGQLGAASTVVVDTDDLDETLDSRTPDAHAVVGGVSVLAADAELQRLVREAVTAGGVASSSGIASTLALLATITREAPSLQRALVAALPVDADPVAALALQEAIGSVAWLEQTGVASALAQPARTAELVASETTEREADAAARITSLVGTATAAESIATTLEDPAALVAPVRLQLSAAIAATSRADDADAVTRFAELVAPLRSPVTIVEGGETALLGSPAELQVTLDNALDVDVTVQLTARTGTNAVSLPDEPIEIVVPAAGRVRVPMPVDVVAAGSGIIRLDVSTPAGVSLDTAVLRVNAQPAFETILLVVVCLAAALLLGFGILRSVRNRRAGTARGDIDPRTEQIAVADARDAAAAKRASTHRPPDDPGAR</sequence>
<dbReference type="Pfam" id="PF19516">
    <property type="entry name" value="DUF6049"/>
    <property type="match status" value="1"/>
</dbReference>
<keyword evidence="2" id="KW-0812">Transmembrane</keyword>
<feature type="chain" id="PRO_5009243223" description="2-oxoglutarate dehydrogenase" evidence="3">
    <location>
        <begin position="35"/>
        <end position="673"/>
    </location>
</feature>
<gene>
    <name evidence="4" type="ORF">SAMN04489720_1592</name>
</gene>
<dbReference type="EMBL" id="LT629695">
    <property type="protein sequence ID" value="SDH55203.1"/>
    <property type="molecule type" value="Genomic_DNA"/>
</dbReference>
<dbReference type="AlphaFoldDB" id="A0A1G8DC59"/>
<protein>
    <recommendedName>
        <fullName evidence="6">2-oxoglutarate dehydrogenase</fullName>
    </recommendedName>
</protein>
<feature type="region of interest" description="Disordered" evidence="1">
    <location>
        <begin position="651"/>
        <end position="673"/>
    </location>
</feature>
<organism evidence="4 5">
    <name type="scientific">Agrococcus jejuensis</name>
    <dbReference type="NCBI Taxonomy" id="399736"/>
    <lineage>
        <taxon>Bacteria</taxon>
        <taxon>Bacillati</taxon>
        <taxon>Actinomycetota</taxon>
        <taxon>Actinomycetes</taxon>
        <taxon>Micrococcales</taxon>
        <taxon>Microbacteriaceae</taxon>
        <taxon>Agrococcus</taxon>
    </lineage>
</organism>
<evidence type="ECO:0008006" key="6">
    <source>
        <dbReference type="Google" id="ProtNLM"/>
    </source>
</evidence>